<organism evidence="7 8">
    <name type="scientific">Sphingobacterium phlebotomi</name>
    <dbReference type="NCBI Taxonomy" id="2605433"/>
    <lineage>
        <taxon>Bacteria</taxon>
        <taxon>Pseudomonadati</taxon>
        <taxon>Bacteroidota</taxon>
        <taxon>Sphingobacteriia</taxon>
        <taxon>Sphingobacteriales</taxon>
        <taxon>Sphingobacteriaceae</taxon>
        <taxon>Sphingobacterium</taxon>
    </lineage>
</organism>
<dbReference type="GO" id="GO:0030313">
    <property type="term" value="C:cell envelope"/>
    <property type="evidence" value="ECO:0007669"/>
    <property type="project" value="UniProtKB-SubCell"/>
</dbReference>
<dbReference type="GO" id="GO:0017004">
    <property type="term" value="P:cytochrome complex assembly"/>
    <property type="evidence" value="ECO:0007669"/>
    <property type="project" value="UniProtKB-KW"/>
</dbReference>
<sequence length="386" mass="44078">MLVARLQFLLVLTLSLTLSGLAYGQDHVHLKINLTGIDKEKLVVHFDDGIVLDIVDLNQGDTTIIVDKPIYTSRPTISVVYDRKNFDEFFIDSNVAVLNLFYDANRGNAPFYTDSNTNLTAIYDTVSNDIYRELRRGQTSELQKVSDIYIKHGRAVRTNDSLKYELAKLAKSINAKSMDFLVPYAKDFFSFYYFKNQVLSFAKSVENDSEYYTTLLAYYNNTFPEEFRNTGEGKKIADELQQKISPVLLKEGETMPDIHFKDISGDTIVFKDQKENFVLLDFWASWCGPCIRQIPDIKALRKEFSADSLKIVGISIDRDSTSFINSIEEHKMDWVHSLDRGSLLSGKLGISSVPSVLLLDRNGKIVYYKKGGRLDMEKIRAIIRKD</sequence>
<gene>
    <name evidence="7" type="ORF">FXV77_19650</name>
</gene>
<dbReference type="SUPFAM" id="SSF52833">
    <property type="entry name" value="Thioredoxin-like"/>
    <property type="match status" value="1"/>
</dbReference>
<evidence type="ECO:0000256" key="5">
    <source>
        <dbReference type="SAM" id="SignalP"/>
    </source>
</evidence>
<dbReference type="Gene3D" id="3.40.30.10">
    <property type="entry name" value="Glutaredoxin"/>
    <property type="match status" value="1"/>
</dbReference>
<dbReference type="Pfam" id="PF08534">
    <property type="entry name" value="Redoxin"/>
    <property type="match status" value="1"/>
</dbReference>
<keyword evidence="5" id="KW-0732">Signal</keyword>
<dbReference type="InterPro" id="IPR050553">
    <property type="entry name" value="Thioredoxin_ResA/DsbE_sf"/>
</dbReference>
<keyword evidence="8" id="KW-1185">Reference proteome</keyword>
<protein>
    <submittedName>
        <fullName evidence="7">TlpA family protein disulfide reductase</fullName>
    </submittedName>
</protein>
<dbReference type="CDD" id="cd02966">
    <property type="entry name" value="TlpA_like_family"/>
    <property type="match status" value="1"/>
</dbReference>
<proteinExistence type="predicted"/>
<name>A0A5D4GU14_9SPHI</name>
<dbReference type="RefSeq" id="WP_148920946.1">
    <property type="nucleotide sequence ID" value="NZ_VTAV01000020.1"/>
</dbReference>
<comment type="caution">
    <text evidence="7">The sequence shown here is derived from an EMBL/GenBank/DDBJ whole genome shotgun (WGS) entry which is preliminary data.</text>
</comment>
<feature type="chain" id="PRO_5022978265" evidence="5">
    <location>
        <begin position="25"/>
        <end position="386"/>
    </location>
</feature>
<feature type="domain" description="Thioredoxin" evidence="6">
    <location>
        <begin position="249"/>
        <end position="386"/>
    </location>
</feature>
<dbReference type="InterPro" id="IPR013740">
    <property type="entry name" value="Redoxin"/>
</dbReference>
<keyword evidence="3" id="KW-1015">Disulfide bond</keyword>
<dbReference type="AlphaFoldDB" id="A0A5D4GU14"/>
<evidence type="ECO:0000256" key="2">
    <source>
        <dbReference type="ARBA" id="ARBA00022748"/>
    </source>
</evidence>
<dbReference type="EMBL" id="VTAV01000020">
    <property type="protein sequence ID" value="TYR32216.1"/>
    <property type="molecule type" value="Genomic_DNA"/>
</dbReference>
<feature type="signal peptide" evidence="5">
    <location>
        <begin position="1"/>
        <end position="24"/>
    </location>
</feature>
<keyword evidence="2" id="KW-0201">Cytochrome c-type biogenesis</keyword>
<evidence type="ECO:0000313" key="7">
    <source>
        <dbReference type="EMBL" id="TYR32216.1"/>
    </source>
</evidence>
<evidence type="ECO:0000313" key="8">
    <source>
        <dbReference type="Proteomes" id="UP000322362"/>
    </source>
</evidence>
<evidence type="ECO:0000256" key="1">
    <source>
        <dbReference type="ARBA" id="ARBA00004196"/>
    </source>
</evidence>
<dbReference type="PANTHER" id="PTHR42852">
    <property type="entry name" value="THIOL:DISULFIDE INTERCHANGE PROTEIN DSBE"/>
    <property type="match status" value="1"/>
</dbReference>
<dbReference type="InterPro" id="IPR036249">
    <property type="entry name" value="Thioredoxin-like_sf"/>
</dbReference>
<dbReference type="PANTHER" id="PTHR42852:SF6">
    <property type="entry name" value="THIOL:DISULFIDE INTERCHANGE PROTEIN DSBE"/>
    <property type="match status" value="1"/>
</dbReference>
<accession>A0A5D4GU14</accession>
<dbReference type="GO" id="GO:0016491">
    <property type="term" value="F:oxidoreductase activity"/>
    <property type="evidence" value="ECO:0007669"/>
    <property type="project" value="InterPro"/>
</dbReference>
<keyword evidence="4" id="KW-0676">Redox-active center</keyword>
<dbReference type="Proteomes" id="UP000322362">
    <property type="component" value="Unassembled WGS sequence"/>
</dbReference>
<dbReference type="InterPro" id="IPR013766">
    <property type="entry name" value="Thioredoxin_domain"/>
</dbReference>
<reference evidence="7 8" key="1">
    <citation type="submission" date="2019-08" db="EMBL/GenBank/DDBJ databases">
        <title>Phlebobacter frassis gen. nov. sp. nov., a new member of family Sphingobacteriaceae isolated from sand fly rearing media.</title>
        <authorList>
            <person name="Kakumanu M.L."/>
            <person name="Marayati B.F."/>
            <person name="Wada-Katsumata A."/>
            <person name="Wasserberg G."/>
            <person name="Schal C."/>
            <person name="Apperson C.S."/>
            <person name="Ponnusamy L."/>
        </authorList>
    </citation>
    <scope>NUCLEOTIDE SEQUENCE [LARGE SCALE GENOMIC DNA]</scope>
    <source>
        <strain evidence="7 8">SSI9</strain>
    </source>
</reference>
<dbReference type="PROSITE" id="PS51352">
    <property type="entry name" value="THIOREDOXIN_2"/>
    <property type="match status" value="1"/>
</dbReference>
<comment type="subcellular location">
    <subcellularLocation>
        <location evidence="1">Cell envelope</location>
    </subcellularLocation>
</comment>
<evidence type="ECO:0000259" key="6">
    <source>
        <dbReference type="PROSITE" id="PS51352"/>
    </source>
</evidence>
<evidence type="ECO:0000256" key="3">
    <source>
        <dbReference type="ARBA" id="ARBA00023157"/>
    </source>
</evidence>
<evidence type="ECO:0000256" key="4">
    <source>
        <dbReference type="ARBA" id="ARBA00023284"/>
    </source>
</evidence>